<organism evidence="1 2">
    <name type="scientific">Hyalomma asiaticum</name>
    <name type="common">Tick</name>
    <dbReference type="NCBI Taxonomy" id="266040"/>
    <lineage>
        <taxon>Eukaryota</taxon>
        <taxon>Metazoa</taxon>
        <taxon>Ecdysozoa</taxon>
        <taxon>Arthropoda</taxon>
        <taxon>Chelicerata</taxon>
        <taxon>Arachnida</taxon>
        <taxon>Acari</taxon>
        <taxon>Parasitiformes</taxon>
        <taxon>Ixodida</taxon>
        <taxon>Ixodoidea</taxon>
        <taxon>Ixodidae</taxon>
        <taxon>Hyalomminae</taxon>
        <taxon>Hyalomma</taxon>
    </lineage>
</organism>
<proteinExistence type="predicted"/>
<sequence>MGTMVQYRDLPGGPIMIKFADEISRHCLCQKCRMFSMSMYSDPASHLFCDSCISEQSYKHNKFEIYCPDERKPVPFEQLFEALDVVTILRDQHVQCPNQPKCAMILPLEQLERCHQGARQLLRRRRLAQQRVLDPNQQTSIPQMSFNRLRKVEQLDERRELQVYLLTRQIRVCLPQALWPQGLQVTWDHVLMYLPSVLKERLSEGAKRYLKKHPVFVNADADLKVDEVALDAAEALTSEHEAPVTSQKPAVKEVEILSVKRIRRAMKGKDLGTDVPLALLQDEELVDRKKTKKMSVADCLYAATSKSRNLTVTEAATQTERLLEAECLKAHDETRGKVVVESTYEGFCGMGETENATTSQEETSAALCTTPSSQRAKPPEPQLPELAKSGDLSVAEVISCSQGAYEEGAVRPHGEPKREPGLASSLETWPRKAAPLGIGVAENSRSSQRQSSASVCKPYPLHGPESLPPEVPAPLKTYNSSLTDIDSNTKDLFEDDDVKLCTETDRRLDVEGTSGSWQENTESFEDWFSNNTTFLERENGAALKEPTCEPLASSKLEDLRATETTSNMEDLSDGECVESFVEQQRKLGIADISGSAHRNGEALGIWQSENSTSLQRQNSVTLYKLFSLDPAAITVSEVKAPSISEDFSVSKTASSAEGMFKGEHKKWHGERKQEVVSVSPFESAVENTDTLGEALCVNSSSQETKVAALEGLCSLRQSESPLCASTDRRGGSDIDSEQTSEVQQPCRKSYAEAVKQLNMRPTRTKASENDSEAKQGRQSLNLTPYYLNEASPYKKDKALLQQELAGCAASGESRIAPDIDSGDDYRSPSRLQSSKAVSQRKLREDANSDFLLHSSRTGCASQETIRDKSSPQNEQNLKHRAYTHDRGSAETGRSHGRSSYRERTFRNSSWKQQHTDIETAQQRSPVTGTGQTWCTSTDPVTPSTARVYVAKSSVTPCGELNAGLKHSDSASRLRGNLLAEALRPSFAQNVEQGNIEKAHKTSSCTEPQEQHRLGVEKTPDGAQNPNRYNAATSATPESVSATIATTPTKEAKASVSAEDATFLDNGGSYATPVAALSDATSSRRIYAAAAGTRYQINIPSSQGFHASTPIPRPFSSPAGTGRLDSLNIQFQTARCPEKDGSRIQESEEDDYIILNIPDNSFDDNLFGRETEV</sequence>
<comment type="caution">
    <text evidence="1">The sequence shown here is derived from an EMBL/GenBank/DDBJ whole genome shotgun (WGS) entry which is preliminary data.</text>
</comment>
<evidence type="ECO:0000313" key="1">
    <source>
        <dbReference type="EMBL" id="KAH6924797.1"/>
    </source>
</evidence>
<accession>A0ACB7RP94</accession>
<name>A0ACB7RP94_HYAAI</name>
<reference evidence="1" key="1">
    <citation type="submission" date="2020-05" db="EMBL/GenBank/DDBJ databases">
        <title>Large-scale comparative analyses of tick genomes elucidate their genetic diversity and vector capacities.</title>
        <authorList>
            <person name="Jia N."/>
            <person name="Wang J."/>
            <person name="Shi W."/>
            <person name="Du L."/>
            <person name="Sun Y."/>
            <person name="Zhan W."/>
            <person name="Jiang J."/>
            <person name="Wang Q."/>
            <person name="Zhang B."/>
            <person name="Ji P."/>
            <person name="Sakyi L.B."/>
            <person name="Cui X."/>
            <person name="Yuan T."/>
            <person name="Jiang B."/>
            <person name="Yang W."/>
            <person name="Lam T.T.-Y."/>
            <person name="Chang Q."/>
            <person name="Ding S."/>
            <person name="Wang X."/>
            <person name="Zhu J."/>
            <person name="Ruan X."/>
            <person name="Zhao L."/>
            <person name="Wei J."/>
            <person name="Que T."/>
            <person name="Du C."/>
            <person name="Cheng J."/>
            <person name="Dai P."/>
            <person name="Han X."/>
            <person name="Huang E."/>
            <person name="Gao Y."/>
            <person name="Liu J."/>
            <person name="Shao H."/>
            <person name="Ye R."/>
            <person name="Li L."/>
            <person name="Wei W."/>
            <person name="Wang X."/>
            <person name="Wang C."/>
            <person name="Yang T."/>
            <person name="Huo Q."/>
            <person name="Li W."/>
            <person name="Guo W."/>
            <person name="Chen H."/>
            <person name="Zhou L."/>
            <person name="Ni X."/>
            <person name="Tian J."/>
            <person name="Zhou Y."/>
            <person name="Sheng Y."/>
            <person name="Liu T."/>
            <person name="Pan Y."/>
            <person name="Xia L."/>
            <person name="Li J."/>
            <person name="Zhao F."/>
            <person name="Cao W."/>
        </authorList>
    </citation>
    <scope>NUCLEOTIDE SEQUENCE</scope>
    <source>
        <strain evidence="1">Hyas-2018</strain>
    </source>
</reference>
<keyword evidence="2" id="KW-1185">Reference proteome</keyword>
<evidence type="ECO:0000313" key="2">
    <source>
        <dbReference type="Proteomes" id="UP000821845"/>
    </source>
</evidence>
<dbReference type="Proteomes" id="UP000821845">
    <property type="component" value="Chromosome 8"/>
</dbReference>
<gene>
    <name evidence="1" type="ORF">HPB50_025127</name>
</gene>
<dbReference type="EMBL" id="CM023488">
    <property type="protein sequence ID" value="KAH6924797.1"/>
    <property type="molecule type" value="Genomic_DNA"/>
</dbReference>
<protein>
    <submittedName>
        <fullName evidence="1">Uncharacterized protein</fullName>
    </submittedName>
</protein>